<evidence type="ECO:0000256" key="4">
    <source>
        <dbReference type="ARBA" id="ARBA00037096"/>
    </source>
</evidence>
<evidence type="ECO:0000256" key="3">
    <source>
        <dbReference type="ARBA" id="ARBA00023002"/>
    </source>
</evidence>
<dbReference type="Gene3D" id="3.40.50.720">
    <property type="entry name" value="NAD(P)-binding Rossmann-like Domain"/>
    <property type="match status" value="1"/>
</dbReference>
<feature type="compositionally biased region" description="Polar residues" evidence="6">
    <location>
        <begin position="1"/>
        <end position="12"/>
    </location>
</feature>
<dbReference type="GO" id="GO:0016020">
    <property type="term" value="C:membrane"/>
    <property type="evidence" value="ECO:0007669"/>
    <property type="project" value="TreeGrafter"/>
</dbReference>
<dbReference type="PROSITE" id="PS00061">
    <property type="entry name" value="ADH_SHORT"/>
    <property type="match status" value="1"/>
</dbReference>
<feature type="region of interest" description="Disordered" evidence="6">
    <location>
        <begin position="1"/>
        <end position="29"/>
    </location>
</feature>
<dbReference type="InterPro" id="IPR020904">
    <property type="entry name" value="Sc_DH/Rdtase_CS"/>
</dbReference>
<dbReference type="KEGG" id="amus:LMH87_010732"/>
<evidence type="ECO:0000256" key="2">
    <source>
        <dbReference type="ARBA" id="ARBA00022857"/>
    </source>
</evidence>
<dbReference type="GeneID" id="80897891"/>
<dbReference type="Pfam" id="PF00106">
    <property type="entry name" value="adh_short"/>
    <property type="match status" value="1"/>
</dbReference>
<comment type="similarity">
    <text evidence="1 5">Belongs to the short-chain dehydrogenases/reductases (SDR) family.</text>
</comment>
<dbReference type="PANTHER" id="PTHR44196:SF1">
    <property type="entry name" value="DEHYDROGENASE_REDUCTASE SDR FAMILY MEMBER 7B"/>
    <property type="match status" value="1"/>
</dbReference>
<dbReference type="EMBL" id="JAJHUN010000009">
    <property type="protein sequence ID" value="KAJ4149960.1"/>
    <property type="molecule type" value="Genomic_DNA"/>
</dbReference>
<keyword evidence="2" id="KW-0521">NADP</keyword>
<dbReference type="CDD" id="cd05233">
    <property type="entry name" value="SDR_c"/>
    <property type="match status" value="1"/>
</dbReference>
<dbReference type="AlphaFoldDB" id="A0A9W8UKE9"/>
<dbReference type="InterPro" id="IPR002347">
    <property type="entry name" value="SDR_fam"/>
</dbReference>
<dbReference type="SUPFAM" id="SSF51735">
    <property type="entry name" value="NAD(P)-binding Rossmann-fold domains"/>
    <property type="match status" value="1"/>
</dbReference>
<keyword evidence="8" id="KW-1185">Reference proteome</keyword>
<protein>
    <submittedName>
        <fullName evidence="7">Uncharacterized protein</fullName>
    </submittedName>
</protein>
<comment type="function">
    <text evidence="4">Putative oxidoreductase.</text>
</comment>
<name>A0A9W8UKE9_AKAMU</name>
<dbReference type="PRINTS" id="PR00081">
    <property type="entry name" value="GDHRDH"/>
</dbReference>
<evidence type="ECO:0000313" key="8">
    <source>
        <dbReference type="Proteomes" id="UP001144673"/>
    </source>
</evidence>
<comment type="caution">
    <text evidence="7">The sequence shown here is derived from an EMBL/GenBank/DDBJ whole genome shotgun (WGS) entry which is preliminary data.</text>
</comment>
<dbReference type="Proteomes" id="UP001144673">
    <property type="component" value="Chromosome 4"/>
</dbReference>
<dbReference type="GO" id="GO:0016491">
    <property type="term" value="F:oxidoreductase activity"/>
    <property type="evidence" value="ECO:0007669"/>
    <property type="project" value="UniProtKB-KW"/>
</dbReference>
<feature type="compositionally biased region" description="Basic and acidic residues" evidence="6">
    <location>
        <begin position="13"/>
        <end position="23"/>
    </location>
</feature>
<dbReference type="PANTHER" id="PTHR44196">
    <property type="entry name" value="DEHYDROGENASE/REDUCTASE SDR FAMILY MEMBER 7B"/>
    <property type="match status" value="1"/>
</dbReference>
<gene>
    <name evidence="7" type="ORF">LMH87_010732</name>
</gene>
<accession>A0A9W8UKE9</accession>
<dbReference type="InterPro" id="IPR036291">
    <property type="entry name" value="NAD(P)-bd_dom_sf"/>
</dbReference>
<evidence type="ECO:0000256" key="1">
    <source>
        <dbReference type="ARBA" id="ARBA00006484"/>
    </source>
</evidence>
<reference evidence="7" key="1">
    <citation type="journal article" date="2023" name="Access Microbiol">
        <title>De-novo genome assembly for Akanthomyces muscarius, a biocontrol agent of insect agricultural pests.</title>
        <authorList>
            <person name="Erdos Z."/>
            <person name="Studholme D.J."/>
            <person name="Raymond B."/>
            <person name="Sharma M."/>
        </authorList>
    </citation>
    <scope>NUCLEOTIDE SEQUENCE</scope>
    <source>
        <strain evidence="7">Ve6</strain>
    </source>
</reference>
<keyword evidence="3" id="KW-0560">Oxidoreductase</keyword>
<dbReference type="RefSeq" id="XP_056051674.1">
    <property type="nucleotide sequence ID" value="XM_056199757.1"/>
</dbReference>
<evidence type="ECO:0000256" key="6">
    <source>
        <dbReference type="SAM" id="MobiDB-lite"/>
    </source>
</evidence>
<evidence type="ECO:0000313" key="7">
    <source>
        <dbReference type="EMBL" id="KAJ4149960.1"/>
    </source>
</evidence>
<sequence>MSRNGPSNTSADDSLRHNRRDSQAGRSRTALVTGAGRGIGRAIAIAFAHAGYNVACVSRTRSEVENVAAVINLTTPYEAGAFVCDCSDANALHTLVRDVRRWNDRPVHVLVNNAGCARVEAVEHQSSMTPWQRIMDTNLNGPVALIYQLLPDMLARESGVLISIGSRNAIYTVPYMSAYSVSKTGLFRFHQNLQREIGDRGVANFFVVPGLVASSILEPEDAIDRASVDAIPGVRRTVEYLTGAKMGSAEPVANLCVRLALDDSLRLLSGRFVDTEDNLETILEDLRQGEQSRCVTENLYMMRVDKL</sequence>
<evidence type="ECO:0000256" key="5">
    <source>
        <dbReference type="RuleBase" id="RU000363"/>
    </source>
</evidence>
<organism evidence="7 8">
    <name type="scientific">Akanthomyces muscarius</name>
    <name type="common">Entomopathogenic fungus</name>
    <name type="synonym">Lecanicillium muscarium</name>
    <dbReference type="NCBI Taxonomy" id="2231603"/>
    <lineage>
        <taxon>Eukaryota</taxon>
        <taxon>Fungi</taxon>
        <taxon>Dikarya</taxon>
        <taxon>Ascomycota</taxon>
        <taxon>Pezizomycotina</taxon>
        <taxon>Sordariomycetes</taxon>
        <taxon>Hypocreomycetidae</taxon>
        <taxon>Hypocreales</taxon>
        <taxon>Cordycipitaceae</taxon>
        <taxon>Akanthomyces</taxon>
    </lineage>
</organism>
<proteinExistence type="inferred from homology"/>
<dbReference type="PRINTS" id="PR00080">
    <property type="entry name" value="SDRFAMILY"/>
</dbReference>